<dbReference type="Gene3D" id="3.50.50.60">
    <property type="entry name" value="FAD/NAD(P)-binding domain"/>
    <property type="match status" value="2"/>
</dbReference>
<evidence type="ECO:0000256" key="1">
    <source>
        <dbReference type="ARBA" id="ARBA00004496"/>
    </source>
</evidence>
<reference evidence="16 17" key="1">
    <citation type="submission" date="2023-09" db="EMBL/GenBank/DDBJ databases">
        <authorList>
            <person name="Rey-Velasco X."/>
        </authorList>
    </citation>
    <scope>NUCLEOTIDE SEQUENCE [LARGE SCALE GENOMIC DNA]</scope>
    <source>
        <strain evidence="16 17">F297</strain>
    </source>
</reference>
<protein>
    <recommendedName>
        <fullName evidence="4 13">Dihydrolipoyl dehydrogenase</fullName>
        <ecNumber evidence="3 13">1.8.1.4</ecNumber>
    </recommendedName>
</protein>
<dbReference type="InterPro" id="IPR012999">
    <property type="entry name" value="Pyr_OxRdtase_I_AS"/>
</dbReference>
<keyword evidence="17" id="KW-1185">Reference proteome</keyword>
<keyword evidence="8 13" id="KW-0560">Oxidoreductase</keyword>
<comment type="subcellular location">
    <subcellularLocation>
        <location evidence="1">Cytoplasm</location>
    </subcellularLocation>
</comment>
<dbReference type="GO" id="GO:0004148">
    <property type="term" value="F:dihydrolipoyl dehydrogenase (NADH) activity"/>
    <property type="evidence" value="ECO:0007669"/>
    <property type="project" value="UniProtKB-EC"/>
</dbReference>
<keyword evidence="7 13" id="KW-0274">FAD</keyword>
<sequence length="463" mass="49739">MSKYDVIVLGSGPGGYVTAIRSSQLGFKTAIVEKENLGGVCLNWGCIPTKALLKSAEVFDYLKHADDYGLKLENADKDFGAVIKRSRDVANGMSKGVQFLMKKNKIDVIEGFGKLKSGKKIAVTDSKDKTTDYEAENIIVATGARSRELPNLKQDGKKVIGYREAMTLEKQPKSMIVVGSGAIGVEFAHFYNSMGTDVTVVEFLPNVVPLEDEDISKQFERSIKKAGIKVMTNSSVESVDTSGKTVKAKVKTKKGEETLEADIVLSAVGIKTNIENIGLEELGIKTEKDKIIVDDFYKTNVSGVYAIGDVVHGPALAHVASAEGILCVEKIKGMKVEPLDYGNIPGCTYATPEIASVGMTEKQAKEAGYELKVGKFPFSASGKAKAAGKSDGFVKVIFDAKYGEWLGCHMIGAGVTDMIAEAVLGRKLETTGHEVLKAVHPHPTMSEAVMEAVAAAYDEVIHI</sequence>
<evidence type="ECO:0000256" key="8">
    <source>
        <dbReference type="ARBA" id="ARBA00023002"/>
    </source>
</evidence>
<dbReference type="PIRSF" id="PIRSF000350">
    <property type="entry name" value="Mercury_reductase_MerA"/>
    <property type="match status" value="1"/>
</dbReference>
<dbReference type="PRINTS" id="PR00368">
    <property type="entry name" value="FADPNR"/>
</dbReference>
<evidence type="ECO:0000313" key="16">
    <source>
        <dbReference type="EMBL" id="MDT0648989.1"/>
    </source>
</evidence>
<evidence type="ECO:0000256" key="10">
    <source>
        <dbReference type="ARBA" id="ARBA00023157"/>
    </source>
</evidence>
<evidence type="ECO:0000256" key="6">
    <source>
        <dbReference type="ARBA" id="ARBA00022630"/>
    </source>
</evidence>
<evidence type="ECO:0000256" key="3">
    <source>
        <dbReference type="ARBA" id="ARBA00012608"/>
    </source>
</evidence>
<organism evidence="16 17">
    <name type="scientific">Autumnicola edwardsiae</name>
    <dbReference type="NCBI Taxonomy" id="3075594"/>
    <lineage>
        <taxon>Bacteria</taxon>
        <taxon>Pseudomonadati</taxon>
        <taxon>Bacteroidota</taxon>
        <taxon>Flavobacteriia</taxon>
        <taxon>Flavobacteriales</taxon>
        <taxon>Flavobacteriaceae</taxon>
        <taxon>Autumnicola</taxon>
    </lineage>
</organism>
<evidence type="ECO:0000256" key="2">
    <source>
        <dbReference type="ARBA" id="ARBA00007532"/>
    </source>
</evidence>
<dbReference type="InterPro" id="IPR050151">
    <property type="entry name" value="Class-I_Pyr_Nuc-Dis_Oxidored"/>
</dbReference>
<dbReference type="InterPro" id="IPR016156">
    <property type="entry name" value="FAD/NAD-linked_Rdtase_dimer_sf"/>
</dbReference>
<evidence type="ECO:0000259" key="15">
    <source>
        <dbReference type="Pfam" id="PF07992"/>
    </source>
</evidence>
<evidence type="ECO:0000256" key="12">
    <source>
        <dbReference type="ARBA" id="ARBA00049187"/>
    </source>
</evidence>
<evidence type="ECO:0000256" key="13">
    <source>
        <dbReference type="RuleBase" id="RU003692"/>
    </source>
</evidence>
<proteinExistence type="inferred from homology"/>
<evidence type="ECO:0000256" key="11">
    <source>
        <dbReference type="ARBA" id="ARBA00023284"/>
    </source>
</evidence>
<dbReference type="PRINTS" id="PR00411">
    <property type="entry name" value="PNDRDTASEI"/>
</dbReference>
<evidence type="ECO:0000256" key="5">
    <source>
        <dbReference type="ARBA" id="ARBA00022490"/>
    </source>
</evidence>
<evidence type="ECO:0000259" key="14">
    <source>
        <dbReference type="Pfam" id="PF02852"/>
    </source>
</evidence>
<dbReference type="PROSITE" id="PS00076">
    <property type="entry name" value="PYRIDINE_REDOX_1"/>
    <property type="match status" value="1"/>
</dbReference>
<keyword evidence="6 13" id="KW-0285">Flavoprotein</keyword>
<dbReference type="EC" id="1.8.1.4" evidence="3 13"/>
<keyword evidence="9 13" id="KW-0520">NAD</keyword>
<dbReference type="InterPro" id="IPR006258">
    <property type="entry name" value="Lipoamide_DH"/>
</dbReference>
<evidence type="ECO:0000256" key="7">
    <source>
        <dbReference type="ARBA" id="ARBA00022827"/>
    </source>
</evidence>
<keyword evidence="10" id="KW-1015">Disulfide bond</keyword>
<gene>
    <name evidence="16" type="primary">lpdA</name>
    <name evidence="16" type="ORF">RM529_02480</name>
</gene>
<dbReference type="InterPro" id="IPR023753">
    <property type="entry name" value="FAD/NAD-binding_dom"/>
</dbReference>
<keyword evidence="5" id="KW-0963">Cytoplasm</keyword>
<dbReference type="Gene3D" id="3.30.390.30">
    <property type="match status" value="1"/>
</dbReference>
<evidence type="ECO:0000313" key="17">
    <source>
        <dbReference type="Proteomes" id="UP001248819"/>
    </source>
</evidence>
<name>A0ABU3CRL0_9FLAO</name>
<dbReference type="InterPro" id="IPR036188">
    <property type="entry name" value="FAD/NAD-bd_sf"/>
</dbReference>
<accession>A0ABU3CRL0</accession>
<evidence type="ECO:0000256" key="4">
    <source>
        <dbReference type="ARBA" id="ARBA00016961"/>
    </source>
</evidence>
<dbReference type="SUPFAM" id="SSF55424">
    <property type="entry name" value="FAD/NAD-linked reductases, dimerisation (C-terminal) domain"/>
    <property type="match status" value="1"/>
</dbReference>
<feature type="domain" description="Pyridine nucleotide-disulphide oxidoreductase dimerisation" evidence="14">
    <location>
        <begin position="344"/>
        <end position="452"/>
    </location>
</feature>
<feature type="domain" description="FAD/NAD(P)-binding" evidence="15">
    <location>
        <begin position="4"/>
        <end position="324"/>
    </location>
</feature>
<dbReference type="NCBIfam" id="TIGR01350">
    <property type="entry name" value="lipoamide_DH"/>
    <property type="match status" value="1"/>
</dbReference>
<dbReference type="InterPro" id="IPR004099">
    <property type="entry name" value="Pyr_nucl-diS_OxRdtase_dimer"/>
</dbReference>
<dbReference type="Pfam" id="PF07992">
    <property type="entry name" value="Pyr_redox_2"/>
    <property type="match status" value="1"/>
</dbReference>
<dbReference type="PANTHER" id="PTHR22912:SF217">
    <property type="entry name" value="DIHYDROLIPOYL DEHYDROGENASE"/>
    <property type="match status" value="1"/>
</dbReference>
<evidence type="ECO:0000256" key="9">
    <source>
        <dbReference type="ARBA" id="ARBA00023027"/>
    </source>
</evidence>
<dbReference type="Pfam" id="PF02852">
    <property type="entry name" value="Pyr_redox_dim"/>
    <property type="match status" value="1"/>
</dbReference>
<comment type="catalytic activity">
    <reaction evidence="12 13">
        <text>N(6)-[(R)-dihydrolipoyl]-L-lysyl-[protein] + NAD(+) = N(6)-[(R)-lipoyl]-L-lysyl-[protein] + NADH + H(+)</text>
        <dbReference type="Rhea" id="RHEA:15045"/>
        <dbReference type="Rhea" id="RHEA-COMP:10474"/>
        <dbReference type="Rhea" id="RHEA-COMP:10475"/>
        <dbReference type="ChEBI" id="CHEBI:15378"/>
        <dbReference type="ChEBI" id="CHEBI:57540"/>
        <dbReference type="ChEBI" id="CHEBI:57945"/>
        <dbReference type="ChEBI" id="CHEBI:83099"/>
        <dbReference type="ChEBI" id="CHEBI:83100"/>
        <dbReference type="EC" id="1.8.1.4"/>
    </reaction>
</comment>
<dbReference type="EMBL" id="JAVRHP010000007">
    <property type="protein sequence ID" value="MDT0648989.1"/>
    <property type="molecule type" value="Genomic_DNA"/>
</dbReference>
<comment type="caution">
    <text evidence="16">The sequence shown here is derived from an EMBL/GenBank/DDBJ whole genome shotgun (WGS) entry which is preliminary data.</text>
</comment>
<dbReference type="PANTHER" id="PTHR22912">
    <property type="entry name" value="DISULFIDE OXIDOREDUCTASE"/>
    <property type="match status" value="1"/>
</dbReference>
<dbReference type="SUPFAM" id="SSF51905">
    <property type="entry name" value="FAD/NAD(P)-binding domain"/>
    <property type="match status" value="1"/>
</dbReference>
<keyword evidence="11 13" id="KW-0676">Redox-active center</keyword>
<dbReference type="Proteomes" id="UP001248819">
    <property type="component" value="Unassembled WGS sequence"/>
</dbReference>
<dbReference type="InterPro" id="IPR001100">
    <property type="entry name" value="Pyr_nuc-diS_OxRdtase"/>
</dbReference>
<comment type="miscellaneous">
    <text evidence="13">The active site is a redox-active disulfide bond.</text>
</comment>
<dbReference type="RefSeq" id="WP_311483168.1">
    <property type="nucleotide sequence ID" value="NZ_JAVRHP010000007.1"/>
</dbReference>
<comment type="similarity">
    <text evidence="2 13">Belongs to the class-I pyridine nucleotide-disulfide oxidoreductase family.</text>
</comment>
<comment type="cofactor">
    <cofactor evidence="13">
        <name>FAD</name>
        <dbReference type="ChEBI" id="CHEBI:57692"/>
    </cofactor>
    <text evidence="13">Binds 1 FAD per subunit.</text>
</comment>